<keyword evidence="5" id="KW-1003">Cell membrane</keyword>
<keyword evidence="4" id="KW-0728">SH3 domain</keyword>
<feature type="domain" description="PDZ" evidence="10">
    <location>
        <begin position="621"/>
        <end position="709"/>
    </location>
</feature>
<dbReference type="InterPro" id="IPR001478">
    <property type="entry name" value="PDZ"/>
</dbReference>
<dbReference type="PANTHER" id="PTHR23119:SF51">
    <property type="entry name" value="DISKS LARGE 1 TUMOR SUPPRESSOR PROTEIN"/>
    <property type="match status" value="1"/>
</dbReference>
<feature type="region of interest" description="Disordered" evidence="8">
    <location>
        <begin position="198"/>
        <end position="261"/>
    </location>
</feature>
<dbReference type="InterPro" id="IPR015143">
    <property type="entry name" value="L27_1"/>
</dbReference>
<feature type="domain" description="PDZ" evidence="10">
    <location>
        <begin position="284"/>
        <end position="373"/>
    </location>
</feature>
<dbReference type="InterPro" id="IPR050614">
    <property type="entry name" value="Synaptic_Scaffolding_LAP-MAGUK"/>
</dbReference>
<feature type="compositionally biased region" description="Polar residues" evidence="8">
    <location>
        <begin position="763"/>
        <end position="785"/>
    </location>
</feature>
<keyword evidence="7" id="KW-0472">Membrane</keyword>
<keyword evidence="6" id="KW-0677">Repeat</keyword>
<evidence type="ECO:0000256" key="7">
    <source>
        <dbReference type="ARBA" id="ARBA00023136"/>
    </source>
</evidence>
<comment type="subcellular location">
    <subcellularLocation>
        <location evidence="2">Cell membrane</location>
    </subcellularLocation>
    <subcellularLocation>
        <location evidence="1">Membrane</location>
        <topology evidence="1">Peripheral membrane protein</topology>
    </subcellularLocation>
</comment>
<evidence type="ECO:0000259" key="10">
    <source>
        <dbReference type="PROSITE" id="PS50106"/>
    </source>
</evidence>
<dbReference type="GO" id="GO:0019901">
    <property type="term" value="F:protein kinase binding"/>
    <property type="evidence" value="ECO:0007669"/>
    <property type="project" value="TreeGrafter"/>
</dbReference>
<feature type="domain" description="Guanylate kinase-like" evidence="9">
    <location>
        <begin position="1172"/>
        <end position="1370"/>
    </location>
</feature>
<dbReference type="SUPFAM" id="SSF50156">
    <property type="entry name" value="PDZ domain-like"/>
    <property type="match status" value="3"/>
</dbReference>
<dbReference type="Pfam" id="PF09058">
    <property type="entry name" value="L27_1"/>
    <property type="match status" value="1"/>
</dbReference>
<sequence length="1386" mass="150047">MGLRKREAHLALDQLAEYRNHLDSRIDAPLISALTRLMNVFQSRLFLALLDIQEFYESTLLDPEKNSDEKTAAALDVALRWENISSPSLVASTIDLRRSNSSNELSSLDRPRSLYQLNLMGLDDSEEDKLFAHSNRLGKMGRDDGIGIGTKSNHRRPYEIVQTDQSNSTLSFPMPSYTPSNDSPCRWIAGAGLTRLPDSAVFSGEPSHNPELQSTSSPSIPSAEPKRPVAKPRQRRLKRPKSTTHSILGPEWNEPERSSPMFPHTDVVNSTRWGGLSHLSITTEVVLDKTPQGFGFSIAGGRDDSIDPPNANVDILVTRINPGGAADRLGGLQVNDRILSVNGISLIGVSHEEAVRALQLAGSRLRLVVERKSPLAHSETKMTPTEAPAAFKPPSTRNKSRVMPPVSIPPHSSLHKCATRRSETSTPSTGAMSVSSGGEGSRIVALTNTSLESGSLFDPGLSKHTTTSEGTQEDAINEGKLDESGVLVTTKNAKSHVQEPSSRPQASSRRQRSMELSGPTEMNQKSSASRTAASTPGYRRGRKSVGVSGFPAFSWCTGLHKSTGCASMLGSGHRSLPISATSNRQSQSDTSGEGQSTKGRQRTASGSRPVPVPPPGPVVVEIVLSRGTKSGLGFSIAGGVGNETVDGDTGIFVTKLTSGGVAETDGRIGIGDRIVQVNNTSLVEVTHEHAVNALKQAGEQVRLILVKQTVHPSRLIWTEADPKKSTRTEKGRPSSGVSDHKLAPSPIDKAALLSPPETGDEGTPQTREFSETTSSHISPSPQQINSDEEVGKPAEDMVAPCFAPTGQELLEEQMAGLIEYTAAASVADLISRWPQARMVTLYRNFRPASFSQSQGGAHIPTPARRSIGGSLGLNIVGGDGSDATFVSQVQPDKPAGLSKRVFVGDRVLAVNGIDVSENGHEQAATALRNAPDRVDLVLVYCPEEYAQFENYYSRQLQAVGHKLSTKTVRQMSLERGVASRSKERRLKRSTRHHRRLSGSEHSFQSISQSLPSPGTNLFLRCQVDYDPASESHQSAPKKAFTLRSGDLLCVTDWTDPEWWQAQRLDPTSNEPFGPVGLVPSRAKLQRRERARTRHVNFLARAGKSVELLSMCHAVQIPTDMGEQPCVPQMCSQSRGMAVSVTSLGSGGTGRPDHKDDFVLSYITVAPVQLSFARPVVILGHMKDRLADELLSEYPDRFGTAVPYTTRACRPNEVEGRDYHFVVSREIMVADIAAQRYLEAGEYNGNLYGTHLESVFEVAELGLNCLLDVGGPALKRLEAAGLPAIAILLLPEAFPTSADHSQSSPHLAGSDASDRVTNHPSGTVASPEISAFFRMQAKLAKLIRHFSNYLTAIITTDDFDAAYQRIKELIFENSGPLVWLNTPQPIP</sequence>
<dbReference type="GO" id="GO:0043113">
    <property type="term" value="P:receptor clustering"/>
    <property type="evidence" value="ECO:0007669"/>
    <property type="project" value="TreeGrafter"/>
</dbReference>
<feature type="compositionally biased region" description="Polar residues" evidence="8">
    <location>
        <begin position="578"/>
        <end position="606"/>
    </location>
</feature>
<feature type="compositionally biased region" description="Basic residues" evidence="8">
    <location>
        <begin position="982"/>
        <end position="996"/>
    </location>
</feature>
<comment type="caution">
    <text evidence="12">The sequence shown here is derived from an EMBL/GenBank/DDBJ whole genome shotgun (WGS) entry which is preliminary data.</text>
</comment>
<dbReference type="CDD" id="cd06724">
    <property type="entry name" value="PDZ2_Dlg1-2-4-like"/>
    <property type="match status" value="1"/>
</dbReference>
<keyword evidence="13" id="KW-1185">Reference proteome</keyword>
<dbReference type="SUPFAM" id="SSF52540">
    <property type="entry name" value="P-loop containing nucleoside triphosphate hydrolases"/>
    <property type="match status" value="1"/>
</dbReference>
<feature type="region of interest" description="Disordered" evidence="8">
    <location>
        <begin position="576"/>
        <end position="616"/>
    </location>
</feature>
<dbReference type="Gene3D" id="3.40.50.300">
    <property type="entry name" value="P-loop containing nucleotide triphosphate hydrolases"/>
    <property type="match status" value="1"/>
</dbReference>
<feature type="compositionally biased region" description="Basic and acidic residues" evidence="8">
    <location>
        <begin position="720"/>
        <end position="742"/>
    </location>
</feature>
<dbReference type="GO" id="GO:0098609">
    <property type="term" value="P:cell-cell adhesion"/>
    <property type="evidence" value="ECO:0007669"/>
    <property type="project" value="TreeGrafter"/>
</dbReference>
<evidence type="ECO:0000313" key="13">
    <source>
        <dbReference type="Proteomes" id="UP000286415"/>
    </source>
</evidence>
<evidence type="ECO:0000259" key="9">
    <source>
        <dbReference type="PROSITE" id="PS50052"/>
    </source>
</evidence>
<dbReference type="PROSITE" id="PS51022">
    <property type="entry name" value="L27"/>
    <property type="match status" value="1"/>
</dbReference>
<reference evidence="12 13" key="2">
    <citation type="journal article" date="2021" name="Genomics">
        <title>High-quality reference genome for Clonorchis sinensis.</title>
        <authorList>
            <person name="Young N.D."/>
            <person name="Stroehlein A.J."/>
            <person name="Kinkar L."/>
            <person name="Wang T."/>
            <person name="Sohn W.M."/>
            <person name="Chang B.C.H."/>
            <person name="Kaur P."/>
            <person name="Weisz D."/>
            <person name="Dudchenko O."/>
            <person name="Aiden E.L."/>
            <person name="Korhonen P.K."/>
            <person name="Gasser R.B."/>
        </authorList>
    </citation>
    <scope>NUCLEOTIDE SEQUENCE [LARGE SCALE GENOMIC DNA]</scope>
    <source>
        <strain evidence="12">Cs-k2</strain>
    </source>
</reference>
<evidence type="ECO:0000256" key="6">
    <source>
        <dbReference type="ARBA" id="ARBA00022737"/>
    </source>
</evidence>
<dbReference type="PROSITE" id="PS50106">
    <property type="entry name" value="PDZ"/>
    <property type="match status" value="3"/>
</dbReference>
<evidence type="ECO:0000259" key="11">
    <source>
        <dbReference type="PROSITE" id="PS51022"/>
    </source>
</evidence>
<dbReference type="Gene3D" id="1.10.287.470">
    <property type="entry name" value="Helix hairpin bin"/>
    <property type="match status" value="1"/>
</dbReference>
<reference evidence="12 13" key="1">
    <citation type="journal article" date="2018" name="Biotechnol. Adv.">
        <title>Improved genomic resources and new bioinformatic workflow for the carcinogenic parasite Clonorchis sinensis: Biotechnological implications.</title>
        <authorList>
            <person name="Wang D."/>
            <person name="Korhonen P.K."/>
            <person name="Gasser R.B."/>
            <person name="Young N.D."/>
        </authorList>
    </citation>
    <scope>NUCLEOTIDE SEQUENCE [LARGE SCALE GENOMIC DNA]</scope>
    <source>
        <strain evidence="12">Cs-k2</strain>
    </source>
</reference>
<dbReference type="InterPro" id="IPR004172">
    <property type="entry name" value="L27_dom"/>
</dbReference>
<dbReference type="GO" id="GO:0045197">
    <property type="term" value="P:establishment or maintenance of epithelial cell apical/basal polarity"/>
    <property type="evidence" value="ECO:0007669"/>
    <property type="project" value="TreeGrafter"/>
</dbReference>
<dbReference type="SMART" id="SM00072">
    <property type="entry name" value="GuKc"/>
    <property type="match status" value="1"/>
</dbReference>
<dbReference type="FunFam" id="3.30.63.10:FF:000002">
    <property type="entry name" value="Guanylate kinase 1"/>
    <property type="match status" value="1"/>
</dbReference>
<dbReference type="InterPro" id="IPR020590">
    <property type="entry name" value="Guanylate_kinase_CS"/>
</dbReference>
<evidence type="ECO:0000256" key="2">
    <source>
        <dbReference type="ARBA" id="ARBA00004236"/>
    </source>
</evidence>
<evidence type="ECO:0000256" key="4">
    <source>
        <dbReference type="ARBA" id="ARBA00022443"/>
    </source>
</evidence>
<dbReference type="Gene3D" id="2.30.30.40">
    <property type="entry name" value="SH3 Domains"/>
    <property type="match status" value="1"/>
</dbReference>
<feature type="compositionally biased region" description="Basic residues" evidence="8">
    <location>
        <begin position="228"/>
        <end position="242"/>
    </location>
</feature>
<dbReference type="SMART" id="SM00228">
    <property type="entry name" value="PDZ"/>
    <property type="match status" value="3"/>
</dbReference>
<feature type="region of interest" description="Disordered" evidence="8">
    <location>
        <begin position="1298"/>
        <end position="1319"/>
    </location>
</feature>
<dbReference type="Proteomes" id="UP000286415">
    <property type="component" value="Unassembled WGS sequence"/>
</dbReference>
<dbReference type="InterPro" id="IPR027417">
    <property type="entry name" value="P-loop_NTPase"/>
</dbReference>
<dbReference type="PANTHER" id="PTHR23119">
    <property type="entry name" value="DISCS LARGE"/>
    <property type="match status" value="1"/>
</dbReference>
<feature type="compositionally biased region" description="Polar residues" evidence="8">
    <location>
        <begin position="520"/>
        <end position="534"/>
    </location>
</feature>
<feature type="region of interest" description="Disordered" evidence="8">
    <location>
        <begin position="970"/>
        <end position="1009"/>
    </location>
</feature>
<dbReference type="GO" id="GO:0097120">
    <property type="term" value="P:receptor localization to synapse"/>
    <property type="evidence" value="ECO:0007669"/>
    <property type="project" value="TreeGrafter"/>
</dbReference>
<dbReference type="InterPro" id="IPR036028">
    <property type="entry name" value="SH3-like_dom_sf"/>
</dbReference>
<feature type="region of interest" description="Disordered" evidence="8">
    <location>
        <begin position="374"/>
        <end position="544"/>
    </location>
</feature>
<dbReference type="GO" id="GO:0016323">
    <property type="term" value="C:basolateral plasma membrane"/>
    <property type="evidence" value="ECO:0007669"/>
    <property type="project" value="TreeGrafter"/>
</dbReference>
<accession>A0A8T1MFY4</accession>
<evidence type="ECO:0000256" key="3">
    <source>
        <dbReference type="ARBA" id="ARBA00007014"/>
    </source>
</evidence>
<feature type="compositionally biased region" description="Polar residues" evidence="8">
    <location>
        <begin position="999"/>
        <end position="1009"/>
    </location>
</feature>
<evidence type="ECO:0000256" key="8">
    <source>
        <dbReference type="SAM" id="MobiDB-lite"/>
    </source>
</evidence>
<dbReference type="InterPro" id="IPR036034">
    <property type="entry name" value="PDZ_sf"/>
</dbReference>
<feature type="compositionally biased region" description="Polar residues" evidence="8">
    <location>
        <begin position="424"/>
        <end position="436"/>
    </location>
</feature>
<dbReference type="PROSITE" id="PS50052">
    <property type="entry name" value="GUANYLATE_KINASE_2"/>
    <property type="match status" value="1"/>
</dbReference>
<dbReference type="SUPFAM" id="SSF50044">
    <property type="entry name" value="SH3-domain"/>
    <property type="match status" value="1"/>
</dbReference>
<dbReference type="Gene3D" id="2.30.42.10">
    <property type="match status" value="3"/>
</dbReference>
<feature type="domain" description="L27" evidence="11">
    <location>
        <begin position="4"/>
        <end position="64"/>
    </location>
</feature>
<dbReference type="InterPro" id="IPR008144">
    <property type="entry name" value="Guanylate_kin-like_dom"/>
</dbReference>
<dbReference type="SUPFAM" id="SSF101288">
    <property type="entry name" value="L27 domain"/>
    <property type="match status" value="1"/>
</dbReference>
<dbReference type="GO" id="GO:0030054">
    <property type="term" value="C:cell junction"/>
    <property type="evidence" value="ECO:0007669"/>
    <property type="project" value="TreeGrafter"/>
</dbReference>
<dbReference type="PROSITE" id="PS00856">
    <property type="entry name" value="GUANYLATE_KINASE_1"/>
    <property type="match status" value="1"/>
</dbReference>
<dbReference type="EMBL" id="NIRI02000042">
    <property type="protein sequence ID" value="KAG5447755.1"/>
    <property type="molecule type" value="Genomic_DNA"/>
</dbReference>
<dbReference type="OrthoDB" id="78824at2759"/>
<feature type="region of interest" description="Disordered" evidence="8">
    <location>
        <begin position="717"/>
        <end position="792"/>
    </location>
</feature>
<dbReference type="SMART" id="SM00569">
    <property type="entry name" value="L27"/>
    <property type="match status" value="1"/>
</dbReference>
<dbReference type="CDD" id="cd00136">
    <property type="entry name" value="PDZ_canonical"/>
    <property type="match status" value="1"/>
</dbReference>
<comment type="similarity">
    <text evidence="3">Belongs to the MAGUK family.</text>
</comment>
<dbReference type="InterPro" id="IPR008145">
    <property type="entry name" value="GK/Ca_channel_bsu"/>
</dbReference>
<evidence type="ECO:0000256" key="1">
    <source>
        <dbReference type="ARBA" id="ARBA00004170"/>
    </source>
</evidence>
<feature type="compositionally biased region" description="Polar residues" evidence="8">
    <location>
        <begin position="210"/>
        <end position="220"/>
    </location>
</feature>
<evidence type="ECO:0000313" key="12">
    <source>
        <dbReference type="EMBL" id="KAG5447755.1"/>
    </source>
</evidence>
<protein>
    <submittedName>
        <fullName evidence="12">Disks large 2</fullName>
    </submittedName>
</protein>
<name>A0A8T1MFY4_CLOSI</name>
<dbReference type="Pfam" id="PF00595">
    <property type="entry name" value="PDZ"/>
    <property type="match status" value="3"/>
</dbReference>
<dbReference type="Pfam" id="PF00625">
    <property type="entry name" value="Guanylate_kin"/>
    <property type="match status" value="1"/>
</dbReference>
<proteinExistence type="inferred from homology"/>
<evidence type="ECO:0000256" key="5">
    <source>
        <dbReference type="ARBA" id="ARBA00022475"/>
    </source>
</evidence>
<feature type="domain" description="PDZ" evidence="10">
    <location>
        <begin position="860"/>
        <end position="942"/>
    </location>
</feature>
<dbReference type="InterPro" id="IPR036892">
    <property type="entry name" value="L27_dom_sf"/>
</dbReference>
<organism evidence="12 13">
    <name type="scientific">Clonorchis sinensis</name>
    <name type="common">Chinese liver fluke</name>
    <dbReference type="NCBI Taxonomy" id="79923"/>
    <lineage>
        <taxon>Eukaryota</taxon>
        <taxon>Metazoa</taxon>
        <taxon>Spiralia</taxon>
        <taxon>Lophotrochozoa</taxon>
        <taxon>Platyhelminthes</taxon>
        <taxon>Trematoda</taxon>
        <taxon>Digenea</taxon>
        <taxon>Opisthorchiida</taxon>
        <taxon>Opisthorchiata</taxon>
        <taxon>Opisthorchiidae</taxon>
        <taxon>Clonorchis</taxon>
    </lineage>
</organism>
<gene>
    <name evidence="12" type="ORF">CSKR_106791</name>
</gene>